<sequence>MFMGSFGSTFSPSSQKLPPCQFIQSCVFSFEPFILWLLFRKQKCSSVDTSQRTQSDTAVILVEGDVANEKVKGFLFPTHPLPTISQLTESRCRYDMGTGLQTWGTHRDLCKINGRGRIAAA</sequence>
<organism evidence="1 2">
    <name type="scientific">Elysia crispata</name>
    <name type="common">lettuce slug</name>
    <dbReference type="NCBI Taxonomy" id="231223"/>
    <lineage>
        <taxon>Eukaryota</taxon>
        <taxon>Metazoa</taxon>
        <taxon>Spiralia</taxon>
        <taxon>Lophotrochozoa</taxon>
        <taxon>Mollusca</taxon>
        <taxon>Gastropoda</taxon>
        <taxon>Heterobranchia</taxon>
        <taxon>Euthyneura</taxon>
        <taxon>Panpulmonata</taxon>
        <taxon>Sacoglossa</taxon>
        <taxon>Placobranchoidea</taxon>
        <taxon>Plakobranchidae</taxon>
        <taxon>Elysia</taxon>
    </lineage>
</organism>
<proteinExistence type="predicted"/>
<keyword evidence="2" id="KW-1185">Reference proteome</keyword>
<dbReference type="EMBL" id="JAWDGP010000875">
    <property type="protein sequence ID" value="KAK3796538.1"/>
    <property type="molecule type" value="Genomic_DNA"/>
</dbReference>
<name>A0AAE1AYQ2_9GAST</name>
<protein>
    <submittedName>
        <fullName evidence="1">Uncharacterized protein</fullName>
    </submittedName>
</protein>
<evidence type="ECO:0000313" key="2">
    <source>
        <dbReference type="Proteomes" id="UP001283361"/>
    </source>
</evidence>
<dbReference type="Proteomes" id="UP001283361">
    <property type="component" value="Unassembled WGS sequence"/>
</dbReference>
<gene>
    <name evidence="1" type="ORF">RRG08_003254</name>
</gene>
<accession>A0AAE1AYQ2</accession>
<evidence type="ECO:0000313" key="1">
    <source>
        <dbReference type="EMBL" id="KAK3796538.1"/>
    </source>
</evidence>
<dbReference type="AlphaFoldDB" id="A0AAE1AYQ2"/>
<reference evidence="1" key="1">
    <citation type="journal article" date="2023" name="G3 (Bethesda)">
        <title>A reference genome for the long-term kleptoplast-retaining sea slug Elysia crispata morphotype clarki.</title>
        <authorList>
            <person name="Eastman K.E."/>
            <person name="Pendleton A.L."/>
            <person name="Shaikh M.A."/>
            <person name="Suttiyut T."/>
            <person name="Ogas R."/>
            <person name="Tomko P."/>
            <person name="Gavelis G."/>
            <person name="Widhalm J.R."/>
            <person name="Wisecaver J.H."/>
        </authorList>
    </citation>
    <scope>NUCLEOTIDE SEQUENCE</scope>
    <source>
        <strain evidence="1">ECLA1</strain>
    </source>
</reference>
<comment type="caution">
    <text evidence="1">The sequence shown here is derived from an EMBL/GenBank/DDBJ whole genome shotgun (WGS) entry which is preliminary data.</text>
</comment>